<protein>
    <recommendedName>
        <fullName evidence="4">DUF3995 domain-containing protein</fullName>
    </recommendedName>
</protein>
<dbReference type="Proteomes" id="UP000198757">
    <property type="component" value="Unassembled WGS sequence"/>
</dbReference>
<gene>
    <name evidence="2" type="ORF">SAMN04487894_111121</name>
</gene>
<dbReference type="AlphaFoldDB" id="A0A1G6WIL4"/>
<organism evidence="2 3">
    <name type="scientific">Niabella drilacis (strain DSM 25811 / CCM 8410 / CCUG 62505 / LMG 26954 / E90)</name>
    <dbReference type="NCBI Taxonomy" id="1285928"/>
    <lineage>
        <taxon>Bacteria</taxon>
        <taxon>Pseudomonadati</taxon>
        <taxon>Bacteroidota</taxon>
        <taxon>Chitinophagia</taxon>
        <taxon>Chitinophagales</taxon>
        <taxon>Chitinophagaceae</taxon>
        <taxon>Niabella</taxon>
    </lineage>
</organism>
<feature type="transmembrane region" description="Helical" evidence="1">
    <location>
        <begin position="58"/>
        <end position="76"/>
    </location>
</feature>
<name>A0A1G6WIL4_NIADE</name>
<evidence type="ECO:0000256" key="1">
    <source>
        <dbReference type="SAM" id="Phobius"/>
    </source>
</evidence>
<feature type="transmembrane region" description="Helical" evidence="1">
    <location>
        <begin position="130"/>
        <end position="147"/>
    </location>
</feature>
<evidence type="ECO:0008006" key="4">
    <source>
        <dbReference type="Google" id="ProtNLM"/>
    </source>
</evidence>
<dbReference type="EMBL" id="FMZO01000011">
    <property type="protein sequence ID" value="SDD64896.1"/>
    <property type="molecule type" value="Genomic_DNA"/>
</dbReference>
<keyword evidence="3" id="KW-1185">Reference proteome</keyword>
<dbReference type="InterPro" id="IPR025058">
    <property type="entry name" value="DUF3995"/>
</dbReference>
<sequence length="170" mass="18912">MDIPIGFKMIFFIAYLLFALFLLLSAIHIYWGAGGQAWIGAALPVNRQNKRVLSPKPLHSFTLGAGFAGLAVLVLIKAGILYFRIPCVLQTYGLGGVALFFFARAVGDFKYAGLFKRIKNSRFGWYDTRIYTPLCLFIGCLIIILEWQLRETMQAGACPAAGYPCIDYPD</sequence>
<keyword evidence="1" id="KW-1133">Transmembrane helix</keyword>
<evidence type="ECO:0000313" key="3">
    <source>
        <dbReference type="Proteomes" id="UP000198757"/>
    </source>
</evidence>
<proteinExistence type="predicted"/>
<dbReference type="Pfam" id="PF13160">
    <property type="entry name" value="DUF3995"/>
    <property type="match status" value="1"/>
</dbReference>
<feature type="transmembrane region" description="Helical" evidence="1">
    <location>
        <begin position="12"/>
        <end position="31"/>
    </location>
</feature>
<keyword evidence="1" id="KW-0812">Transmembrane</keyword>
<keyword evidence="1" id="KW-0472">Membrane</keyword>
<reference evidence="3" key="1">
    <citation type="submission" date="2016-10" db="EMBL/GenBank/DDBJ databases">
        <authorList>
            <person name="Varghese N."/>
            <person name="Submissions S."/>
        </authorList>
    </citation>
    <scope>NUCLEOTIDE SEQUENCE [LARGE SCALE GENOMIC DNA]</scope>
    <source>
        <strain evidence="3">DSM 25811 / CCM 8410 / LMG 26954 / E90</strain>
    </source>
</reference>
<dbReference type="STRING" id="1285928.SAMN04487894_111121"/>
<feature type="transmembrane region" description="Helical" evidence="1">
    <location>
        <begin position="88"/>
        <end position="107"/>
    </location>
</feature>
<evidence type="ECO:0000313" key="2">
    <source>
        <dbReference type="EMBL" id="SDD64896.1"/>
    </source>
</evidence>
<dbReference type="OrthoDB" id="8590912at2"/>
<accession>A0A1G6WIL4</accession>